<feature type="compositionally biased region" description="Polar residues" evidence="1">
    <location>
        <begin position="1"/>
        <end position="10"/>
    </location>
</feature>
<dbReference type="AlphaFoldDB" id="A0A4S4LQC8"/>
<accession>A0A4S4LQC8</accession>
<dbReference type="EMBL" id="SGPL01000288">
    <property type="protein sequence ID" value="THH14285.1"/>
    <property type="molecule type" value="Genomic_DNA"/>
</dbReference>
<feature type="compositionally biased region" description="Polar residues" evidence="1">
    <location>
        <begin position="84"/>
        <end position="96"/>
    </location>
</feature>
<feature type="compositionally biased region" description="Basic and acidic residues" evidence="1">
    <location>
        <begin position="49"/>
        <end position="59"/>
    </location>
</feature>
<feature type="region of interest" description="Disordered" evidence="1">
    <location>
        <begin position="49"/>
        <end position="107"/>
    </location>
</feature>
<proteinExistence type="predicted"/>
<reference evidence="2 3" key="1">
    <citation type="submission" date="2019-02" db="EMBL/GenBank/DDBJ databases">
        <title>Genome sequencing of the rare red list fungi Bondarzewia mesenterica.</title>
        <authorList>
            <person name="Buettner E."/>
            <person name="Kellner H."/>
        </authorList>
    </citation>
    <scope>NUCLEOTIDE SEQUENCE [LARGE SCALE GENOMIC DNA]</scope>
    <source>
        <strain evidence="2 3">DSM 108281</strain>
    </source>
</reference>
<name>A0A4S4LQC8_9AGAM</name>
<sequence>MSTSTSNTGAPQILHTPVTPPISRRVNLKRSFSHSNASTFTLPVGAHHAHEGEQGEDSVRLSPRRRLASPTTPTSRLPALRIDTTPQTPQSPQSMVPNEPGLSSADTEILSPWRLGEVSPSDKLYRDLLPSKEGVEVRDYAFDPVNNLIRYDWHLRNTQKHNLNISGEAVWRLVRMGWIEFSEVEQFCQPHIVNKVRELAFKAENVRTPETSAIPTAKPSLEDRVRWRWNLHSPEQDDLPDRQFFGDDFIPPPYVESVPPPFKRQDTEKVLSPVEIHNPGRGRPLRRTCAIYRM</sequence>
<feature type="region of interest" description="Disordered" evidence="1">
    <location>
        <begin position="1"/>
        <end position="22"/>
    </location>
</feature>
<evidence type="ECO:0000256" key="1">
    <source>
        <dbReference type="SAM" id="MobiDB-lite"/>
    </source>
</evidence>
<protein>
    <submittedName>
        <fullName evidence="2">Uncharacterized protein</fullName>
    </submittedName>
</protein>
<dbReference type="OrthoDB" id="3244491at2759"/>
<organism evidence="2 3">
    <name type="scientific">Bondarzewia mesenterica</name>
    <dbReference type="NCBI Taxonomy" id="1095465"/>
    <lineage>
        <taxon>Eukaryota</taxon>
        <taxon>Fungi</taxon>
        <taxon>Dikarya</taxon>
        <taxon>Basidiomycota</taxon>
        <taxon>Agaricomycotina</taxon>
        <taxon>Agaricomycetes</taxon>
        <taxon>Russulales</taxon>
        <taxon>Bondarzewiaceae</taxon>
        <taxon>Bondarzewia</taxon>
    </lineage>
</organism>
<comment type="caution">
    <text evidence="2">The sequence shown here is derived from an EMBL/GenBank/DDBJ whole genome shotgun (WGS) entry which is preliminary data.</text>
</comment>
<evidence type="ECO:0000313" key="3">
    <source>
        <dbReference type="Proteomes" id="UP000310158"/>
    </source>
</evidence>
<gene>
    <name evidence="2" type="ORF">EW146_g6025</name>
</gene>
<keyword evidence="3" id="KW-1185">Reference proteome</keyword>
<dbReference type="Proteomes" id="UP000310158">
    <property type="component" value="Unassembled WGS sequence"/>
</dbReference>
<evidence type="ECO:0000313" key="2">
    <source>
        <dbReference type="EMBL" id="THH14285.1"/>
    </source>
</evidence>